<comment type="similarity">
    <text evidence="1">Belongs to the small Tim family.</text>
</comment>
<sequence>MSSNDEEQVDPGLQKFLEAEVQRQQFQSLVNSLSSTCWDLCVADRLGPRLDGKSQTCIANCVNRMIDGSTYIVQRLQEHSEKNASSNSGGGVFS</sequence>
<keyword evidence="1" id="KW-0143">Chaperone</keyword>
<comment type="domain">
    <text evidence="1">The twin CX3C motif contains 4 conserved Cys residues that form 2 disulfide bonds in the mitochondrial intermembrane space.</text>
</comment>
<comment type="subcellular location">
    <subcellularLocation>
        <location evidence="1">Mitochondrion inner membrane</location>
        <topology evidence="1">Peripheral membrane protein</topology>
        <orientation evidence="1">Intermembrane side</orientation>
    </subcellularLocation>
</comment>
<name>A0A077Z064_TRITR</name>
<dbReference type="Proteomes" id="UP000030665">
    <property type="component" value="Unassembled WGS sequence"/>
</dbReference>
<keyword evidence="1" id="KW-0653">Protein transport</keyword>
<dbReference type="Gene3D" id="1.10.287.810">
    <property type="entry name" value="Mitochondrial import inner membrane translocase subunit tim13 like domains"/>
    <property type="match status" value="1"/>
</dbReference>
<reference evidence="3" key="2">
    <citation type="submission" date="2014-03" db="EMBL/GenBank/DDBJ databases">
        <title>The whipworm genome and dual-species transcriptomics of an intimate host-pathogen interaction.</title>
        <authorList>
            <person name="Foth B.J."/>
            <person name="Tsai I.J."/>
            <person name="Reid A.J."/>
            <person name="Bancroft A.J."/>
            <person name="Nichol S."/>
            <person name="Tracey A."/>
            <person name="Holroyd N."/>
            <person name="Cotton J.A."/>
            <person name="Stanley E.J."/>
            <person name="Zarowiecki M."/>
            <person name="Liu J.Z."/>
            <person name="Huckvale T."/>
            <person name="Cooper P.J."/>
            <person name="Grencis R.K."/>
            <person name="Berriman M."/>
        </authorList>
    </citation>
    <scope>NUCLEOTIDE SEQUENCE [LARGE SCALE GENOMIC DNA]</scope>
</reference>
<keyword evidence="1" id="KW-1015">Disulfide bond</keyword>
<dbReference type="InterPro" id="IPR035427">
    <property type="entry name" value="Tim10-like_dom_sf"/>
</dbReference>
<dbReference type="STRING" id="36087.A0A077Z064"/>
<dbReference type="GO" id="GO:0015031">
    <property type="term" value="P:protein transport"/>
    <property type="evidence" value="ECO:0007669"/>
    <property type="project" value="UniProtKB-KW"/>
</dbReference>
<keyword evidence="4" id="KW-1185">Reference proteome</keyword>
<dbReference type="InterPro" id="IPR004217">
    <property type="entry name" value="Tim10-like"/>
</dbReference>
<keyword evidence="1" id="KW-0811">Translocation</keyword>
<dbReference type="OrthoDB" id="344165at2759"/>
<evidence type="ECO:0000259" key="2">
    <source>
        <dbReference type="Pfam" id="PF02953"/>
    </source>
</evidence>
<accession>A0A077Z064</accession>
<gene>
    <name evidence="3" type="ORF">TTRE_0000163801</name>
</gene>
<evidence type="ECO:0000313" key="3">
    <source>
        <dbReference type="EMBL" id="CDW53374.1"/>
    </source>
</evidence>
<evidence type="ECO:0000256" key="1">
    <source>
        <dbReference type="RuleBase" id="RU367043"/>
    </source>
</evidence>
<dbReference type="EMBL" id="HG805851">
    <property type="protein sequence ID" value="CDW53374.1"/>
    <property type="molecule type" value="Genomic_DNA"/>
</dbReference>
<dbReference type="GO" id="GO:0005743">
    <property type="term" value="C:mitochondrial inner membrane"/>
    <property type="evidence" value="ECO:0007669"/>
    <property type="project" value="UniProtKB-SubCell"/>
</dbReference>
<organism evidence="3 4">
    <name type="scientific">Trichuris trichiura</name>
    <name type="common">Whipworm</name>
    <name type="synonym">Trichocephalus trichiurus</name>
    <dbReference type="NCBI Taxonomy" id="36087"/>
    <lineage>
        <taxon>Eukaryota</taxon>
        <taxon>Metazoa</taxon>
        <taxon>Ecdysozoa</taxon>
        <taxon>Nematoda</taxon>
        <taxon>Enoplea</taxon>
        <taxon>Dorylaimia</taxon>
        <taxon>Trichinellida</taxon>
        <taxon>Trichuridae</taxon>
        <taxon>Trichuris</taxon>
    </lineage>
</organism>
<protein>
    <recommendedName>
        <fullName evidence="1">Mitochondrial import inner membrane translocase subunit</fullName>
    </recommendedName>
</protein>
<dbReference type="AlphaFoldDB" id="A0A077Z064"/>
<dbReference type="SUPFAM" id="SSF144122">
    <property type="entry name" value="Tim10-like"/>
    <property type="match status" value="1"/>
</dbReference>
<proteinExistence type="inferred from homology"/>
<reference evidence="3" key="1">
    <citation type="submission" date="2014-01" db="EMBL/GenBank/DDBJ databases">
        <authorList>
            <person name="Aslett M."/>
        </authorList>
    </citation>
    <scope>NUCLEOTIDE SEQUENCE</scope>
</reference>
<comment type="subunit">
    <text evidence="1">Heterohexamer.</text>
</comment>
<keyword evidence="1" id="KW-0999">Mitochondrion inner membrane</keyword>
<comment type="function">
    <text evidence="1">Mitochondrial intermembrane chaperone that participates in the import and insertion of some multi-pass transmembrane proteins into the mitochondrial inner membrane. Also required for the transfer of beta-barrel precursors from the TOM complex to the sorting and assembly machinery (SAM complex) of the outer membrane. Acts as a chaperone-like protein that protects the hydrophobic precursors from aggregation and guide them through the mitochondrial intermembrane space.</text>
</comment>
<feature type="domain" description="Tim10-like" evidence="2">
    <location>
        <begin position="15"/>
        <end position="78"/>
    </location>
</feature>
<keyword evidence="1" id="KW-0472">Membrane</keyword>
<dbReference type="Pfam" id="PF02953">
    <property type="entry name" value="zf-Tim10_DDP"/>
    <property type="match status" value="1"/>
</dbReference>
<keyword evidence="1" id="KW-0496">Mitochondrion</keyword>
<keyword evidence="1" id="KW-0813">Transport</keyword>
<evidence type="ECO:0000313" key="4">
    <source>
        <dbReference type="Proteomes" id="UP000030665"/>
    </source>
</evidence>